<dbReference type="OrthoDB" id="1833967at2759"/>
<comment type="caution">
    <text evidence="1">The sequence shown here is derived from an EMBL/GenBank/DDBJ whole genome shotgun (WGS) entry which is preliminary data.</text>
</comment>
<name>A0A2P5A9C5_PARAD</name>
<dbReference type="Proteomes" id="UP000237105">
    <property type="component" value="Unassembled WGS sequence"/>
</dbReference>
<dbReference type="AlphaFoldDB" id="A0A2P5A9C5"/>
<gene>
    <name evidence="1" type="ORF">PanWU01x14_355700</name>
</gene>
<proteinExistence type="predicted"/>
<evidence type="ECO:0000313" key="2">
    <source>
        <dbReference type="Proteomes" id="UP000237105"/>
    </source>
</evidence>
<organism evidence="1 2">
    <name type="scientific">Parasponia andersonii</name>
    <name type="common">Sponia andersonii</name>
    <dbReference type="NCBI Taxonomy" id="3476"/>
    <lineage>
        <taxon>Eukaryota</taxon>
        <taxon>Viridiplantae</taxon>
        <taxon>Streptophyta</taxon>
        <taxon>Embryophyta</taxon>
        <taxon>Tracheophyta</taxon>
        <taxon>Spermatophyta</taxon>
        <taxon>Magnoliopsida</taxon>
        <taxon>eudicotyledons</taxon>
        <taxon>Gunneridae</taxon>
        <taxon>Pentapetalae</taxon>
        <taxon>rosids</taxon>
        <taxon>fabids</taxon>
        <taxon>Rosales</taxon>
        <taxon>Cannabaceae</taxon>
        <taxon>Parasponia</taxon>
    </lineage>
</organism>
<protein>
    <submittedName>
        <fullName evidence="1">Uncharacterized protein</fullName>
    </submittedName>
</protein>
<keyword evidence="2" id="KW-1185">Reference proteome</keyword>
<reference evidence="2" key="1">
    <citation type="submission" date="2016-06" db="EMBL/GenBank/DDBJ databases">
        <title>Parallel loss of symbiosis genes in relatives of nitrogen-fixing non-legume Parasponia.</title>
        <authorList>
            <person name="Van Velzen R."/>
            <person name="Holmer R."/>
            <person name="Bu F."/>
            <person name="Rutten L."/>
            <person name="Van Zeijl A."/>
            <person name="Liu W."/>
            <person name="Santuari L."/>
            <person name="Cao Q."/>
            <person name="Sharma T."/>
            <person name="Shen D."/>
            <person name="Roswanjaya Y."/>
            <person name="Wardhani T."/>
            <person name="Kalhor M.S."/>
            <person name="Jansen J."/>
            <person name="Van den Hoogen J."/>
            <person name="Gungor B."/>
            <person name="Hartog M."/>
            <person name="Hontelez J."/>
            <person name="Verver J."/>
            <person name="Yang W.-C."/>
            <person name="Schijlen E."/>
            <person name="Repin R."/>
            <person name="Schilthuizen M."/>
            <person name="Schranz E."/>
            <person name="Heidstra R."/>
            <person name="Miyata K."/>
            <person name="Fedorova E."/>
            <person name="Kohlen W."/>
            <person name="Bisseling T."/>
            <person name="Smit S."/>
            <person name="Geurts R."/>
        </authorList>
    </citation>
    <scope>NUCLEOTIDE SEQUENCE [LARGE SCALE GENOMIC DNA]</scope>
    <source>
        <strain evidence="2">cv. WU1-14</strain>
    </source>
</reference>
<evidence type="ECO:0000313" key="1">
    <source>
        <dbReference type="EMBL" id="PON33114.1"/>
    </source>
</evidence>
<sequence>MGLIHPSSEVLAESTWCAWVCVGSVTPPLSNKTSMFSSMPPIDAFLASASALWFSSLGICSILKLVKRALAPITLEKYLCSLGSFTSKSPLTWPAINCESVFTAIFSTPKCNASSRPCNNASYSASLLVAWNLSLSAFSTLRPVGVCNTIPTPDPEAFVDPSVWSVHVEGGRS</sequence>
<accession>A0A2P5A9C5</accession>
<dbReference type="EMBL" id="JXTB01000758">
    <property type="protein sequence ID" value="PON33114.1"/>
    <property type="molecule type" value="Genomic_DNA"/>
</dbReference>